<reference evidence="1 2" key="1">
    <citation type="journal article" date="2010" name="Science">
        <title>Genomic comparison of the ants Camponotus floridanus and Harpegnathos saltator.</title>
        <authorList>
            <person name="Bonasio R."/>
            <person name="Zhang G."/>
            <person name="Ye C."/>
            <person name="Mutti N.S."/>
            <person name="Fang X."/>
            <person name="Qin N."/>
            <person name="Donahue G."/>
            <person name="Yang P."/>
            <person name="Li Q."/>
            <person name="Li C."/>
            <person name="Zhang P."/>
            <person name="Huang Z."/>
            <person name="Berger S.L."/>
            <person name="Reinberg D."/>
            <person name="Wang J."/>
            <person name="Liebig J."/>
        </authorList>
    </citation>
    <scope>NUCLEOTIDE SEQUENCE [LARGE SCALE GENOMIC DNA]</scope>
    <source>
        <strain evidence="1 2">R22 G/1</strain>
    </source>
</reference>
<organism evidence="2">
    <name type="scientific">Harpegnathos saltator</name>
    <name type="common">Jerdon's jumping ant</name>
    <dbReference type="NCBI Taxonomy" id="610380"/>
    <lineage>
        <taxon>Eukaryota</taxon>
        <taxon>Metazoa</taxon>
        <taxon>Ecdysozoa</taxon>
        <taxon>Arthropoda</taxon>
        <taxon>Hexapoda</taxon>
        <taxon>Insecta</taxon>
        <taxon>Pterygota</taxon>
        <taxon>Neoptera</taxon>
        <taxon>Endopterygota</taxon>
        <taxon>Hymenoptera</taxon>
        <taxon>Apocrita</taxon>
        <taxon>Aculeata</taxon>
        <taxon>Formicoidea</taxon>
        <taxon>Formicidae</taxon>
        <taxon>Ponerinae</taxon>
        <taxon>Ponerini</taxon>
        <taxon>Harpegnathos</taxon>
    </lineage>
</organism>
<evidence type="ECO:0000313" key="2">
    <source>
        <dbReference type="Proteomes" id="UP000008237"/>
    </source>
</evidence>
<dbReference type="EMBL" id="GL453506">
    <property type="protein sequence ID" value="EFN75917.1"/>
    <property type="molecule type" value="Genomic_DNA"/>
</dbReference>
<protein>
    <submittedName>
        <fullName evidence="1">Uncharacterized protein</fullName>
    </submittedName>
</protein>
<proteinExistence type="predicted"/>
<dbReference type="Proteomes" id="UP000008237">
    <property type="component" value="Unassembled WGS sequence"/>
</dbReference>
<name>E2C7Z9_HARSA</name>
<dbReference type="InParanoid" id="E2C7Z9"/>
<evidence type="ECO:0000313" key="1">
    <source>
        <dbReference type="EMBL" id="EFN75917.1"/>
    </source>
</evidence>
<sequence length="34" mass="3750">MLQHLLPHIIFIRSARSVRSVLGDHALGLLGEAE</sequence>
<gene>
    <name evidence="1" type="ORF">EAI_02583</name>
</gene>
<accession>E2C7Z9</accession>
<keyword evidence="2" id="KW-1185">Reference proteome</keyword>
<dbReference type="AlphaFoldDB" id="E2C7Z9"/>